<gene>
    <name evidence="2" type="ORF">C2S53_000915</name>
</gene>
<protein>
    <submittedName>
        <fullName evidence="2">Uncharacterized protein</fullName>
    </submittedName>
</protein>
<feature type="compositionally biased region" description="Basic and acidic residues" evidence="1">
    <location>
        <begin position="315"/>
        <end position="349"/>
    </location>
</feature>
<reference evidence="2 3" key="1">
    <citation type="journal article" date="2021" name="Nat. Commun.">
        <title>Incipient diploidization of the medicinal plant Perilla within 10,000 years.</title>
        <authorList>
            <person name="Zhang Y."/>
            <person name="Shen Q."/>
            <person name="Leng L."/>
            <person name="Zhang D."/>
            <person name="Chen S."/>
            <person name="Shi Y."/>
            <person name="Ning Z."/>
            <person name="Chen S."/>
        </authorList>
    </citation>
    <scope>NUCLEOTIDE SEQUENCE [LARGE SCALE GENOMIC DNA]</scope>
    <source>
        <strain evidence="3">cv. PC099</strain>
    </source>
</reference>
<proteinExistence type="predicted"/>
<feature type="region of interest" description="Disordered" evidence="1">
    <location>
        <begin position="1"/>
        <end position="223"/>
    </location>
</feature>
<feature type="compositionally biased region" description="Low complexity" evidence="1">
    <location>
        <begin position="154"/>
        <end position="177"/>
    </location>
</feature>
<feature type="compositionally biased region" description="Basic residues" evidence="1">
    <location>
        <begin position="9"/>
        <end position="33"/>
    </location>
</feature>
<evidence type="ECO:0000256" key="1">
    <source>
        <dbReference type="SAM" id="MobiDB-lite"/>
    </source>
</evidence>
<dbReference type="Proteomes" id="UP001190926">
    <property type="component" value="Unassembled WGS sequence"/>
</dbReference>
<feature type="compositionally biased region" description="Polar residues" evidence="1">
    <location>
        <begin position="519"/>
        <end position="537"/>
    </location>
</feature>
<feature type="compositionally biased region" description="Low complexity" evidence="1">
    <location>
        <begin position="76"/>
        <end position="92"/>
    </location>
</feature>
<feature type="region of interest" description="Disordered" evidence="1">
    <location>
        <begin position="258"/>
        <end position="295"/>
    </location>
</feature>
<feature type="region of interest" description="Disordered" evidence="1">
    <location>
        <begin position="314"/>
        <end position="349"/>
    </location>
</feature>
<feature type="compositionally biased region" description="Basic residues" evidence="1">
    <location>
        <begin position="128"/>
        <end position="153"/>
    </location>
</feature>
<dbReference type="PANTHER" id="PTHR36808">
    <property type="entry name" value="TRANSCRIPTIONAL REGULATOR ATRX-LIKE PROTEIN"/>
    <property type="match status" value="1"/>
</dbReference>
<name>A0AAD4JJ55_PERFH</name>
<feature type="region of interest" description="Disordered" evidence="1">
    <location>
        <begin position="506"/>
        <end position="558"/>
    </location>
</feature>
<feature type="compositionally biased region" description="Basic and acidic residues" evidence="1">
    <location>
        <begin position="261"/>
        <end position="271"/>
    </location>
</feature>
<evidence type="ECO:0000313" key="3">
    <source>
        <dbReference type="Proteomes" id="UP001190926"/>
    </source>
</evidence>
<feature type="compositionally biased region" description="Polar residues" evidence="1">
    <location>
        <begin position="547"/>
        <end position="557"/>
    </location>
</feature>
<dbReference type="PANTHER" id="PTHR36808:SF1">
    <property type="entry name" value="TRANSCRIPTIONAL REGULATOR ATRX-LIKE PROTEIN"/>
    <property type="match status" value="1"/>
</dbReference>
<comment type="caution">
    <text evidence="2">The sequence shown here is derived from an EMBL/GenBank/DDBJ whole genome shotgun (WGS) entry which is preliminary data.</text>
</comment>
<organism evidence="2 3">
    <name type="scientific">Perilla frutescens var. hirtella</name>
    <name type="common">Perilla citriodora</name>
    <name type="synonym">Perilla setoyensis</name>
    <dbReference type="NCBI Taxonomy" id="608512"/>
    <lineage>
        <taxon>Eukaryota</taxon>
        <taxon>Viridiplantae</taxon>
        <taxon>Streptophyta</taxon>
        <taxon>Embryophyta</taxon>
        <taxon>Tracheophyta</taxon>
        <taxon>Spermatophyta</taxon>
        <taxon>Magnoliopsida</taxon>
        <taxon>eudicotyledons</taxon>
        <taxon>Gunneridae</taxon>
        <taxon>Pentapetalae</taxon>
        <taxon>asterids</taxon>
        <taxon>lamiids</taxon>
        <taxon>Lamiales</taxon>
        <taxon>Lamiaceae</taxon>
        <taxon>Nepetoideae</taxon>
        <taxon>Elsholtzieae</taxon>
        <taxon>Perilla</taxon>
    </lineage>
</organism>
<feature type="compositionally biased region" description="Basic residues" evidence="1">
    <location>
        <begin position="59"/>
        <end position="73"/>
    </location>
</feature>
<sequence>MGGRDSTSKKKLKRDKISSKKKSRRKESKKRRRSYDSFSSSSDDDSLYLEHSLSTTSKSGHRRRITKNKKRRRDSSLSTYSESSDSDSSSADYKIRKARRSRVGSKDIKTKGRKRSVSSIGDVDATSGRKRKRLGRDHVIRPIKKSSKKKSKKVLGSSSGSDSESCSTCQSGSSSSRSDVKPQRKKLVYGKEKERLRGRGSDKGNKKHKDRSPSCTSIGRGGYPVFSVGNSDEEFFPVDNSRRLRSVITVVNRPYDEEDNMLEKDPHKEEIVYDQNDYPSPKSLDSNEGGSKMESDNQFNVAFSDKICVENIGGEDGHELGKSRNDEVDHSNVGDRQSEGACSEKEKEIDTSVPVAALGGDVLESILRQKALENLRKFRERPRKSPRSNMVKINNETNVAKLSGGTVDIVQNKSIEQGSSDAQEIGEVVKLPDSEYVEKKPGVGDLSITQRETAEVLELPDSENVEMKPGTATLSITHSHNGAALLECSEEDISAYSRAVVAKAVSGSSTSPGAEGTKVCSSSNVELTSSVEPTSGEHSSEKRNEANDGSQFEQKTMSVMRGGEVVQVSYKVYIPKKAPGLARRQLKR</sequence>
<feature type="compositionally biased region" description="Basic and acidic residues" evidence="1">
    <location>
        <begin position="189"/>
        <end position="204"/>
    </location>
</feature>
<accession>A0AAD4JJ55</accession>
<keyword evidence="3" id="KW-1185">Reference proteome</keyword>
<dbReference type="AlphaFoldDB" id="A0AAD4JJ55"/>
<evidence type="ECO:0000313" key="2">
    <source>
        <dbReference type="EMBL" id="KAH6834830.1"/>
    </source>
</evidence>
<dbReference type="EMBL" id="SDAM02000043">
    <property type="protein sequence ID" value="KAH6834830.1"/>
    <property type="molecule type" value="Genomic_DNA"/>
</dbReference>